<feature type="binding site" evidence="6">
    <location>
        <position position="122"/>
    </location>
    <ligand>
        <name>Zn(2+)</name>
        <dbReference type="ChEBI" id="CHEBI:29105"/>
    </ligand>
</feature>
<evidence type="ECO:0000256" key="5">
    <source>
        <dbReference type="ARBA" id="ARBA00048348"/>
    </source>
</evidence>
<comment type="similarity">
    <text evidence="1">Belongs to the beta-class carbonic anhydrase family.</text>
</comment>
<dbReference type="AlphaFoldDB" id="A0A4P2Q1Q9"/>
<keyword evidence="6" id="KW-0479">Metal-binding</keyword>
<protein>
    <recommendedName>
        <fullName evidence="2">carbonic anhydrase</fullName>
        <ecNumber evidence="2">4.2.1.1</ecNumber>
    </recommendedName>
</protein>
<reference evidence="7 8" key="1">
    <citation type="submission" date="2015-09" db="EMBL/GenBank/DDBJ databases">
        <title>Sorangium comparison.</title>
        <authorList>
            <person name="Zaburannyi N."/>
            <person name="Bunk B."/>
            <person name="Overmann J."/>
            <person name="Mueller R."/>
        </authorList>
    </citation>
    <scope>NUCLEOTIDE SEQUENCE [LARGE SCALE GENOMIC DNA]</scope>
    <source>
        <strain evidence="7 8">So ceGT47</strain>
    </source>
</reference>
<dbReference type="SUPFAM" id="SSF53056">
    <property type="entry name" value="beta-carbonic anhydrase, cab"/>
    <property type="match status" value="1"/>
</dbReference>
<dbReference type="SMART" id="SM00947">
    <property type="entry name" value="Pro_CA"/>
    <property type="match status" value="1"/>
</dbReference>
<dbReference type="InterPro" id="IPR015892">
    <property type="entry name" value="Carbonic_anhydrase_CS"/>
</dbReference>
<accession>A0A4P2Q1Q9</accession>
<dbReference type="OrthoDB" id="9797527at2"/>
<comment type="catalytic activity">
    <reaction evidence="5">
        <text>hydrogencarbonate + H(+) = CO2 + H2O</text>
        <dbReference type="Rhea" id="RHEA:10748"/>
        <dbReference type="ChEBI" id="CHEBI:15377"/>
        <dbReference type="ChEBI" id="CHEBI:15378"/>
        <dbReference type="ChEBI" id="CHEBI:16526"/>
        <dbReference type="ChEBI" id="CHEBI:17544"/>
        <dbReference type="EC" id="4.2.1.1"/>
    </reaction>
</comment>
<dbReference type="CDD" id="cd03378">
    <property type="entry name" value="beta_CA_cladeC"/>
    <property type="match status" value="1"/>
</dbReference>
<dbReference type="PROSITE" id="PS00704">
    <property type="entry name" value="PROK_CO2_ANHYDRASE_1"/>
    <property type="match status" value="1"/>
</dbReference>
<keyword evidence="3 6" id="KW-0862">Zinc</keyword>
<name>A0A4P2Q1Q9_SORCE</name>
<evidence type="ECO:0000313" key="7">
    <source>
        <dbReference type="EMBL" id="AUX22878.1"/>
    </source>
</evidence>
<dbReference type="Proteomes" id="UP000295781">
    <property type="component" value="Chromosome"/>
</dbReference>
<dbReference type="EC" id="4.2.1.1" evidence="2"/>
<dbReference type="Pfam" id="PF00484">
    <property type="entry name" value="Pro_CA"/>
    <property type="match status" value="1"/>
</dbReference>
<dbReference type="GO" id="GO:0015976">
    <property type="term" value="P:carbon utilization"/>
    <property type="evidence" value="ECO:0007669"/>
    <property type="project" value="InterPro"/>
</dbReference>
<evidence type="ECO:0000256" key="1">
    <source>
        <dbReference type="ARBA" id="ARBA00006217"/>
    </source>
</evidence>
<evidence type="ECO:0000256" key="3">
    <source>
        <dbReference type="ARBA" id="ARBA00022833"/>
    </source>
</evidence>
<keyword evidence="4" id="KW-0456">Lyase</keyword>
<organism evidence="7 8">
    <name type="scientific">Sorangium cellulosum</name>
    <name type="common">Polyangium cellulosum</name>
    <dbReference type="NCBI Taxonomy" id="56"/>
    <lineage>
        <taxon>Bacteria</taxon>
        <taxon>Pseudomonadati</taxon>
        <taxon>Myxococcota</taxon>
        <taxon>Polyangia</taxon>
        <taxon>Polyangiales</taxon>
        <taxon>Polyangiaceae</taxon>
        <taxon>Sorangium</taxon>
    </lineage>
</organism>
<evidence type="ECO:0000256" key="6">
    <source>
        <dbReference type="PIRSR" id="PIRSR601765-1"/>
    </source>
</evidence>
<proteinExistence type="inferred from homology"/>
<feature type="binding site" evidence="6">
    <location>
        <position position="119"/>
    </location>
    <ligand>
        <name>Zn(2+)</name>
        <dbReference type="ChEBI" id="CHEBI:29105"/>
    </ligand>
</feature>
<evidence type="ECO:0000256" key="2">
    <source>
        <dbReference type="ARBA" id="ARBA00012925"/>
    </source>
</evidence>
<dbReference type="PANTHER" id="PTHR11002">
    <property type="entry name" value="CARBONIC ANHYDRASE"/>
    <property type="match status" value="1"/>
</dbReference>
<dbReference type="GO" id="GO:0008270">
    <property type="term" value="F:zinc ion binding"/>
    <property type="evidence" value="ECO:0007669"/>
    <property type="project" value="InterPro"/>
</dbReference>
<dbReference type="InterPro" id="IPR001765">
    <property type="entry name" value="Carbonic_anhydrase"/>
</dbReference>
<evidence type="ECO:0000256" key="4">
    <source>
        <dbReference type="ARBA" id="ARBA00023239"/>
    </source>
</evidence>
<dbReference type="EMBL" id="CP012670">
    <property type="protein sequence ID" value="AUX22878.1"/>
    <property type="molecule type" value="Genomic_DNA"/>
</dbReference>
<dbReference type="GO" id="GO:0004089">
    <property type="term" value="F:carbonate dehydratase activity"/>
    <property type="evidence" value="ECO:0007669"/>
    <property type="project" value="UniProtKB-EC"/>
</dbReference>
<dbReference type="InterPro" id="IPR036874">
    <property type="entry name" value="Carbonic_anhydrase_sf"/>
</dbReference>
<feature type="binding site" evidence="6">
    <location>
        <position position="68"/>
    </location>
    <ligand>
        <name>Zn(2+)</name>
        <dbReference type="ChEBI" id="CHEBI:29105"/>
    </ligand>
</feature>
<comment type="cofactor">
    <cofactor evidence="6">
        <name>Zn(2+)</name>
        <dbReference type="ChEBI" id="CHEBI:29105"/>
    </cofactor>
    <text evidence="6">Binds 1 zinc ion per subunit.</text>
</comment>
<dbReference type="PANTHER" id="PTHR11002:SF79">
    <property type="entry name" value="CARBONIC ANHYDRASE 2"/>
    <property type="match status" value="1"/>
</dbReference>
<evidence type="ECO:0000313" key="8">
    <source>
        <dbReference type="Proteomes" id="UP000295781"/>
    </source>
</evidence>
<sequence>MVTRDSHRTSAGPEIPIVSAEHALRRLMEGNRRFVDNTRSEHIAIGPAARAALVEGQRPFAIILSCSDSRVPAEIIFDQGLGDLFVIRVAGNVVAPSLVGSVEFAAAAFGTRLAVVMGHTRCGAIKSTLDDVLGEGEGEVLTDNIRDIVERCRSPVETVVSAAGRECARDALMRQAVRANVRNSCDHLRHGSRLIERLCAEEGMRIVGAEYALETGEVTFLDPP</sequence>
<feature type="binding site" evidence="6">
    <location>
        <position position="66"/>
    </location>
    <ligand>
        <name>Zn(2+)</name>
        <dbReference type="ChEBI" id="CHEBI:29105"/>
    </ligand>
</feature>
<gene>
    <name evidence="7" type="primary">cynT</name>
    <name evidence="7" type="ORF">SOCEGT47_033940</name>
</gene>
<dbReference type="Gene3D" id="3.40.1050.10">
    <property type="entry name" value="Carbonic anhydrase"/>
    <property type="match status" value="1"/>
</dbReference>